<evidence type="ECO:0000259" key="8">
    <source>
        <dbReference type="PROSITE" id="PS50893"/>
    </source>
</evidence>
<dbReference type="HOGENOM" id="CLU_000604_84_3_9"/>
<evidence type="ECO:0000256" key="7">
    <source>
        <dbReference type="SAM" id="Phobius"/>
    </source>
</evidence>
<dbReference type="GO" id="GO:0015421">
    <property type="term" value="F:ABC-type oligopeptide transporter activity"/>
    <property type="evidence" value="ECO:0007669"/>
    <property type="project" value="TreeGrafter"/>
</dbReference>
<comment type="subcellular location">
    <subcellularLocation>
        <location evidence="1">Cell membrane</location>
        <topology evidence="1">Multi-pass membrane protein</topology>
    </subcellularLocation>
</comment>
<proteinExistence type="predicted"/>
<dbReference type="InterPro" id="IPR027417">
    <property type="entry name" value="P-loop_NTPase"/>
</dbReference>
<evidence type="ECO:0000313" key="10">
    <source>
        <dbReference type="EMBL" id="AET59063.1"/>
    </source>
</evidence>
<organism evidence="10 11">
    <name type="scientific">Paenibacillus terrae (strain HPL-003)</name>
    <dbReference type="NCBI Taxonomy" id="985665"/>
    <lineage>
        <taxon>Bacteria</taxon>
        <taxon>Bacillati</taxon>
        <taxon>Bacillota</taxon>
        <taxon>Bacilli</taxon>
        <taxon>Bacillales</taxon>
        <taxon>Paenibacillaceae</taxon>
        <taxon>Paenibacillus</taxon>
    </lineage>
</organism>
<sequence length="549" mass="62510">MSYMKKYIYKRKFQLLQVIFLLFLSVLLSTPGPYYIKIIMDKVLIEKRIDILFPLICFIIVVAILQVLLSITQSYFSSSFIQKMMIDMREDLYRHIYRLDYMTYIRIPRGEYLTRITNDIEVVGQTCTSVVLNVLINSLTIVIYIGVTMYLNWKLTLIGIITIPFFVITIQLLSRKLHGLSMQLQENKSAILTSLDEDFAGMKHIKLKQGFKERYGVYSLHIKNYAKIFIRVTVWSNFFTCLSSLIALLGPVSILIAGTYLVHQGKITIGSLLAFYGYIGALYQPVSQISIILPQLEVMKASLTRIKEVLLFPVKEYLVEEKDLLNKNSIVFRDVSFITQEGNPLLNCISFRIDQGQTIRLNGASGAGKTTILNLLLGIIRPTTGKIFYGDSDLCTFSTDQIARRFAFVSQDFFLFNGTIMENIIFGLVDVDTEKVYEVCEGCGLHNEIMAFPSQYDTLVGPHGISLSGGQTQRLMIVRALLQYPGVLILDEATSELDLKNESLIFQNLHQNYPDTIIIIVTHKVNHEMKISAEFNLENGRISHMSSTL</sequence>
<keyword evidence="3" id="KW-0547">Nucleotide-binding</keyword>
<dbReference type="Gene3D" id="1.20.1560.10">
    <property type="entry name" value="ABC transporter type 1, transmembrane domain"/>
    <property type="match status" value="1"/>
</dbReference>
<reference evidence="10 11" key="3">
    <citation type="journal article" date="2012" name="J. Bacteriol.">
        <title>Genome Sequence of Paenibacillus terrae HPL-003, a Xylanase-Producing Bacterium Isolated from Soil Found in Forest Residue.</title>
        <authorList>
            <person name="Shin S.H."/>
            <person name="Kim S."/>
            <person name="Kim J.Y."/>
            <person name="Song H.Y."/>
            <person name="Cho S.J."/>
            <person name="Kim D.R."/>
            <person name="Lee K.I."/>
            <person name="Lim H.K."/>
            <person name="Park N.J."/>
            <person name="Hwang I.T."/>
            <person name="Yang K.S."/>
        </authorList>
    </citation>
    <scope>NUCLEOTIDE SEQUENCE [LARGE SCALE GENOMIC DNA]</scope>
    <source>
        <strain evidence="10 11">HPL-003</strain>
    </source>
</reference>
<dbReference type="SUPFAM" id="SSF90123">
    <property type="entry name" value="ABC transporter transmembrane region"/>
    <property type="match status" value="1"/>
</dbReference>
<feature type="domain" description="ABC transporter" evidence="8">
    <location>
        <begin position="330"/>
        <end position="549"/>
    </location>
</feature>
<dbReference type="InterPro" id="IPR003593">
    <property type="entry name" value="AAA+_ATPase"/>
</dbReference>
<dbReference type="STRING" id="985665.HPL003_11530"/>
<dbReference type="CDD" id="cd07346">
    <property type="entry name" value="ABC_6TM_exporters"/>
    <property type="match status" value="1"/>
</dbReference>
<reference key="2">
    <citation type="submission" date="2011-11" db="EMBL/GenBank/DDBJ databases">
        <authorList>
            <person name="Shin S.H."/>
            <person name="Kim S."/>
            <person name="Kim J.Y."/>
        </authorList>
    </citation>
    <scope>NUCLEOTIDE SEQUENCE</scope>
    <source>
        <strain>HPL-003</strain>
    </source>
</reference>
<dbReference type="InterPro" id="IPR036640">
    <property type="entry name" value="ABC1_TM_sf"/>
</dbReference>
<dbReference type="KEGG" id="pta:HPL003_11530"/>
<evidence type="ECO:0000256" key="6">
    <source>
        <dbReference type="ARBA" id="ARBA00023136"/>
    </source>
</evidence>
<dbReference type="Pfam" id="PF00005">
    <property type="entry name" value="ABC_tran"/>
    <property type="match status" value="1"/>
</dbReference>
<evidence type="ECO:0000256" key="4">
    <source>
        <dbReference type="ARBA" id="ARBA00022840"/>
    </source>
</evidence>
<evidence type="ECO:0000256" key="3">
    <source>
        <dbReference type="ARBA" id="ARBA00022741"/>
    </source>
</evidence>
<keyword evidence="5 7" id="KW-1133">Transmembrane helix</keyword>
<feature type="transmembrane region" description="Helical" evidence="7">
    <location>
        <begin position="237"/>
        <end position="261"/>
    </location>
</feature>
<gene>
    <name evidence="10" type="ordered locus">HPL003_11530</name>
</gene>
<feature type="domain" description="ABC transmembrane type-1" evidence="9">
    <location>
        <begin position="18"/>
        <end position="297"/>
    </location>
</feature>
<dbReference type="eggNOG" id="COG1132">
    <property type="taxonomic scope" value="Bacteria"/>
</dbReference>
<dbReference type="Pfam" id="PF00664">
    <property type="entry name" value="ABC_membrane"/>
    <property type="match status" value="1"/>
</dbReference>
<dbReference type="PROSITE" id="PS50929">
    <property type="entry name" value="ABC_TM1F"/>
    <property type="match status" value="1"/>
</dbReference>
<reference evidence="11" key="1">
    <citation type="submission" date="2011-11" db="EMBL/GenBank/DDBJ databases">
        <title>Complete sequence of Paenibacillus terrae HPL-003.</title>
        <authorList>
            <person name="Shin S.H."/>
            <person name="Kim S."/>
            <person name="Kim J.Y."/>
        </authorList>
    </citation>
    <scope>NUCLEOTIDE SEQUENCE [LARGE SCALE GENOMIC DNA]</scope>
    <source>
        <strain evidence="11">HPL-003</strain>
    </source>
</reference>
<dbReference type="SUPFAM" id="SSF52540">
    <property type="entry name" value="P-loop containing nucleoside triphosphate hydrolases"/>
    <property type="match status" value="1"/>
</dbReference>
<keyword evidence="2 7" id="KW-0812">Transmembrane</keyword>
<dbReference type="Gene3D" id="3.40.50.300">
    <property type="entry name" value="P-loop containing nucleotide triphosphate hydrolases"/>
    <property type="match status" value="1"/>
</dbReference>
<dbReference type="AlphaFoldDB" id="G7VYS3"/>
<dbReference type="PROSITE" id="PS50893">
    <property type="entry name" value="ABC_TRANSPORTER_2"/>
    <property type="match status" value="1"/>
</dbReference>
<dbReference type="PANTHER" id="PTHR43394">
    <property type="entry name" value="ATP-DEPENDENT PERMEASE MDL1, MITOCHONDRIAL"/>
    <property type="match status" value="1"/>
</dbReference>
<dbReference type="Proteomes" id="UP000005876">
    <property type="component" value="Chromosome"/>
</dbReference>
<dbReference type="GO" id="GO:0005524">
    <property type="term" value="F:ATP binding"/>
    <property type="evidence" value="ECO:0007669"/>
    <property type="project" value="UniProtKB-KW"/>
</dbReference>
<dbReference type="InterPro" id="IPR003439">
    <property type="entry name" value="ABC_transporter-like_ATP-bd"/>
</dbReference>
<keyword evidence="4" id="KW-0067">ATP-binding</keyword>
<accession>G7VYS3</accession>
<evidence type="ECO:0000256" key="2">
    <source>
        <dbReference type="ARBA" id="ARBA00022692"/>
    </source>
</evidence>
<keyword evidence="6 7" id="KW-0472">Membrane</keyword>
<dbReference type="SMART" id="SM00382">
    <property type="entry name" value="AAA"/>
    <property type="match status" value="1"/>
</dbReference>
<dbReference type="GO" id="GO:0005886">
    <property type="term" value="C:plasma membrane"/>
    <property type="evidence" value="ECO:0007669"/>
    <property type="project" value="UniProtKB-SubCell"/>
</dbReference>
<dbReference type="RefSeq" id="WP_014279794.1">
    <property type="nucleotide sequence ID" value="NC_016641.1"/>
</dbReference>
<feature type="transmembrane region" description="Helical" evidence="7">
    <location>
        <begin position="157"/>
        <end position="174"/>
    </location>
</feature>
<feature type="transmembrane region" description="Helical" evidence="7">
    <location>
        <begin position="53"/>
        <end position="76"/>
    </location>
</feature>
<dbReference type="InterPro" id="IPR011527">
    <property type="entry name" value="ABC1_TM_dom"/>
</dbReference>
<evidence type="ECO:0000256" key="1">
    <source>
        <dbReference type="ARBA" id="ARBA00004651"/>
    </source>
</evidence>
<name>G7VYS3_PAETH</name>
<dbReference type="EMBL" id="CP003107">
    <property type="protein sequence ID" value="AET59063.1"/>
    <property type="molecule type" value="Genomic_DNA"/>
</dbReference>
<evidence type="ECO:0000259" key="9">
    <source>
        <dbReference type="PROSITE" id="PS50929"/>
    </source>
</evidence>
<protein>
    <submittedName>
        <fullName evidence="10">ABC transporter</fullName>
    </submittedName>
</protein>
<feature type="transmembrane region" description="Helical" evidence="7">
    <location>
        <begin position="130"/>
        <end position="151"/>
    </location>
</feature>
<dbReference type="InterPro" id="IPR039421">
    <property type="entry name" value="Type_1_exporter"/>
</dbReference>
<dbReference type="PANTHER" id="PTHR43394:SF1">
    <property type="entry name" value="ATP-BINDING CASSETTE SUB-FAMILY B MEMBER 10, MITOCHONDRIAL"/>
    <property type="match status" value="1"/>
</dbReference>
<evidence type="ECO:0000313" key="11">
    <source>
        <dbReference type="Proteomes" id="UP000005876"/>
    </source>
</evidence>
<evidence type="ECO:0000256" key="5">
    <source>
        <dbReference type="ARBA" id="ARBA00022989"/>
    </source>
</evidence>
<dbReference type="GO" id="GO:0016887">
    <property type="term" value="F:ATP hydrolysis activity"/>
    <property type="evidence" value="ECO:0007669"/>
    <property type="project" value="InterPro"/>
</dbReference>
<dbReference type="OrthoDB" id="95687at2"/>